<sequence length="122" mass="14176">MLTRAMSTKPTRHINNYIASRLDVSYNAHSIDRTLSTDSSDFPNSFRSSTDSIYTLDQEEFLSTSMDSLNTFEFASKEIPISPRKTTRTREKTLEETYVKSPTPTKYYELLEQNKKMIDENK</sequence>
<protein>
    <submittedName>
        <fullName evidence="1">Uncharacterized protein</fullName>
    </submittedName>
</protein>
<dbReference type="EMBL" id="MN740240">
    <property type="protein sequence ID" value="QHT95479.1"/>
    <property type="molecule type" value="Genomic_DNA"/>
</dbReference>
<proteinExistence type="predicted"/>
<evidence type="ECO:0000313" key="1">
    <source>
        <dbReference type="EMBL" id="QHT95479.1"/>
    </source>
</evidence>
<organism evidence="1">
    <name type="scientific">viral metagenome</name>
    <dbReference type="NCBI Taxonomy" id="1070528"/>
    <lineage>
        <taxon>unclassified sequences</taxon>
        <taxon>metagenomes</taxon>
        <taxon>organismal metagenomes</taxon>
    </lineage>
</organism>
<name>A0A6C0IRT4_9ZZZZ</name>
<dbReference type="AlphaFoldDB" id="A0A6C0IRT4"/>
<accession>A0A6C0IRT4</accession>
<reference evidence="1" key="1">
    <citation type="journal article" date="2020" name="Nature">
        <title>Giant virus diversity and host interactions through global metagenomics.</title>
        <authorList>
            <person name="Schulz F."/>
            <person name="Roux S."/>
            <person name="Paez-Espino D."/>
            <person name="Jungbluth S."/>
            <person name="Walsh D.A."/>
            <person name="Denef V.J."/>
            <person name="McMahon K.D."/>
            <person name="Konstantinidis K.T."/>
            <person name="Eloe-Fadrosh E.A."/>
            <person name="Kyrpides N.C."/>
            <person name="Woyke T."/>
        </authorList>
    </citation>
    <scope>NUCLEOTIDE SEQUENCE</scope>
    <source>
        <strain evidence="1">GVMAG-M-3300024261-8</strain>
    </source>
</reference>